<dbReference type="RefSeq" id="XP_004341231.1">
    <property type="nucleotide sequence ID" value="XM_004341183.1"/>
</dbReference>
<dbReference type="PANTHER" id="PTHR15711">
    <property type="entry name" value="RAP GTPASE-ACTIVATING PROTEIN"/>
    <property type="match status" value="1"/>
</dbReference>
<keyword evidence="2" id="KW-0472">Membrane</keyword>
<keyword evidence="2" id="KW-0812">Transmembrane</keyword>
<dbReference type="OrthoDB" id="2499658at2759"/>
<dbReference type="AlphaFoldDB" id="L8H1P5"/>
<feature type="domain" description="Rap-GAP" evidence="3">
    <location>
        <begin position="177"/>
        <end position="397"/>
    </location>
</feature>
<keyword evidence="5" id="KW-1185">Reference proteome</keyword>
<evidence type="ECO:0000313" key="5">
    <source>
        <dbReference type="Proteomes" id="UP000011083"/>
    </source>
</evidence>
<accession>L8H1P5</accession>
<dbReference type="GeneID" id="14919968"/>
<reference evidence="4 5" key="1">
    <citation type="journal article" date="2013" name="Genome Biol.">
        <title>Genome of Acanthamoeba castellanii highlights extensive lateral gene transfer and early evolution of tyrosine kinase signaling.</title>
        <authorList>
            <person name="Clarke M."/>
            <person name="Lohan A.J."/>
            <person name="Liu B."/>
            <person name="Lagkouvardos I."/>
            <person name="Roy S."/>
            <person name="Zafar N."/>
            <person name="Bertelli C."/>
            <person name="Schilde C."/>
            <person name="Kianianmomeni A."/>
            <person name="Burglin T.R."/>
            <person name="Frech C."/>
            <person name="Turcotte B."/>
            <person name="Kopec K.O."/>
            <person name="Synnott J.M."/>
            <person name="Choo C."/>
            <person name="Paponov I."/>
            <person name="Finkler A."/>
            <person name="Soon Heng Tan C."/>
            <person name="Hutchins A.P."/>
            <person name="Weinmeier T."/>
            <person name="Rattei T."/>
            <person name="Chu J.S."/>
            <person name="Gimenez G."/>
            <person name="Irimia M."/>
            <person name="Rigden D.J."/>
            <person name="Fitzpatrick D.A."/>
            <person name="Lorenzo-Morales J."/>
            <person name="Bateman A."/>
            <person name="Chiu C.H."/>
            <person name="Tang P."/>
            <person name="Hegemann P."/>
            <person name="Fromm H."/>
            <person name="Raoult D."/>
            <person name="Greub G."/>
            <person name="Miranda-Saavedra D."/>
            <person name="Chen N."/>
            <person name="Nash P."/>
            <person name="Ginger M.L."/>
            <person name="Horn M."/>
            <person name="Schaap P."/>
            <person name="Caler L."/>
            <person name="Loftus B."/>
        </authorList>
    </citation>
    <scope>NUCLEOTIDE SEQUENCE [LARGE SCALE GENOMIC DNA]</scope>
    <source>
        <strain evidence="4 5">Neff</strain>
    </source>
</reference>
<dbReference type="SUPFAM" id="SSF111347">
    <property type="entry name" value="Rap/Ran-GAP"/>
    <property type="match status" value="1"/>
</dbReference>
<dbReference type="KEGG" id="acan:ACA1_031790"/>
<proteinExistence type="predicted"/>
<dbReference type="PANTHER" id="PTHR15711:SF21">
    <property type="entry name" value="RAPA GUANOSINE TRIPHOSPHATASE-ACTIVATING PROTEIN B"/>
    <property type="match status" value="1"/>
</dbReference>
<dbReference type="OMA" id="ARTWIRY"/>
<dbReference type="Proteomes" id="UP000011083">
    <property type="component" value="Unassembled WGS sequence"/>
</dbReference>
<organism evidence="4 5">
    <name type="scientific">Acanthamoeba castellanii (strain ATCC 30010 / Neff)</name>
    <dbReference type="NCBI Taxonomy" id="1257118"/>
    <lineage>
        <taxon>Eukaryota</taxon>
        <taxon>Amoebozoa</taxon>
        <taxon>Discosea</taxon>
        <taxon>Longamoebia</taxon>
        <taxon>Centramoebida</taxon>
        <taxon>Acanthamoebidae</taxon>
        <taxon>Acanthamoeba</taxon>
    </lineage>
</organism>
<evidence type="ECO:0000256" key="1">
    <source>
        <dbReference type="ARBA" id="ARBA00022468"/>
    </source>
</evidence>
<sequence length="412" mass="47357">MEQWRVVCGEETKWDDAIWASLRLRPRGILLFLFFLVFVYIFATRLFRLGLRRPQGLDRSILAQLGAEDQMYQISHFYRLHYLETAHKNFLVHVRGGGMMIVSMFYHDQSHYHLLVRFQGGTDFYTVDKQQLSNSFWKRVLGIEPGLQDLLGIAKPDVSVTSVVALPNTSSLQREIIALDEPAPRSDGIRVGVVYCEAHQTNENEFFSNVETSPEFEQFLELLGEKIELLGWNGHNGGLDIQKGRSGTHSVYTRWREEEIMFHVSTLLPLYKKDPQQLERKKHIGNDRVVIIFKDGDKPHPPDSIASKTNQIMILIQVCPEAEAPDRNNTYYKVSVARKKTMPRFEPPMPDPPIFCKGEAFREFLFSKVLSGLGATHYSREFTALRKLYAESSLKKFAQAHEHRHAADSSSV</sequence>
<gene>
    <name evidence="4" type="ORF">ACA1_031790</name>
</gene>
<evidence type="ECO:0000259" key="3">
    <source>
        <dbReference type="PROSITE" id="PS50085"/>
    </source>
</evidence>
<dbReference type="InterPro" id="IPR000331">
    <property type="entry name" value="Rap/Ran_GAP_dom"/>
</dbReference>
<dbReference type="Pfam" id="PF02145">
    <property type="entry name" value="Rap_GAP"/>
    <property type="match status" value="1"/>
</dbReference>
<name>L8H1P5_ACACF</name>
<dbReference type="PROSITE" id="PS50085">
    <property type="entry name" value="RAPGAP"/>
    <property type="match status" value="1"/>
</dbReference>
<dbReference type="Gene3D" id="3.40.50.11210">
    <property type="entry name" value="Rap/Ran-GAP"/>
    <property type="match status" value="1"/>
</dbReference>
<dbReference type="GO" id="GO:0051056">
    <property type="term" value="P:regulation of small GTPase mediated signal transduction"/>
    <property type="evidence" value="ECO:0007669"/>
    <property type="project" value="InterPro"/>
</dbReference>
<dbReference type="InterPro" id="IPR035974">
    <property type="entry name" value="Rap/Ran-GAP_sf"/>
</dbReference>
<protein>
    <submittedName>
        <fullName evidence="4">RapGAP/RanGAP domain containing protein</fullName>
    </submittedName>
</protein>
<dbReference type="GO" id="GO:0005096">
    <property type="term" value="F:GTPase activator activity"/>
    <property type="evidence" value="ECO:0007669"/>
    <property type="project" value="UniProtKB-KW"/>
</dbReference>
<dbReference type="InterPro" id="IPR050989">
    <property type="entry name" value="Rap1_Ran_GAP"/>
</dbReference>
<evidence type="ECO:0000313" key="4">
    <source>
        <dbReference type="EMBL" id="ELR19155.1"/>
    </source>
</evidence>
<dbReference type="GO" id="GO:0005737">
    <property type="term" value="C:cytoplasm"/>
    <property type="evidence" value="ECO:0007669"/>
    <property type="project" value="TreeGrafter"/>
</dbReference>
<keyword evidence="2" id="KW-1133">Transmembrane helix</keyword>
<dbReference type="VEuPathDB" id="AmoebaDB:ACA1_031790"/>
<evidence type="ECO:0000256" key="2">
    <source>
        <dbReference type="SAM" id="Phobius"/>
    </source>
</evidence>
<keyword evidence="1" id="KW-0343">GTPase activation</keyword>
<dbReference type="EMBL" id="KB007934">
    <property type="protein sequence ID" value="ELR19155.1"/>
    <property type="molecule type" value="Genomic_DNA"/>
</dbReference>
<feature type="transmembrane region" description="Helical" evidence="2">
    <location>
        <begin position="29"/>
        <end position="47"/>
    </location>
</feature>